<dbReference type="EMBL" id="QJUL01000006">
    <property type="protein sequence ID" value="TBU95858.1"/>
    <property type="molecule type" value="Genomic_DNA"/>
</dbReference>
<dbReference type="AlphaFoldDB" id="A0A4Q9R5S6"/>
<gene>
    <name evidence="3" type="ORF">DNK34_03575</name>
    <name evidence="2" type="ORF">DNK44_05880</name>
</gene>
<keyword evidence="1" id="KW-0732">Signal</keyword>
<dbReference type="RefSeq" id="WP_131199524.1">
    <property type="nucleotide sequence ID" value="NZ_QJUM01000003.1"/>
</dbReference>
<dbReference type="Proteomes" id="UP000291334">
    <property type="component" value="Unassembled WGS sequence"/>
</dbReference>
<accession>A0A4Q9R5S6</accession>
<evidence type="ECO:0000256" key="1">
    <source>
        <dbReference type="SAM" id="SignalP"/>
    </source>
</evidence>
<evidence type="ECO:0000313" key="4">
    <source>
        <dbReference type="Proteomes" id="UP000291334"/>
    </source>
</evidence>
<feature type="signal peptide" evidence="1">
    <location>
        <begin position="1"/>
        <end position="23"/>
    </location>
</feature>
<keyword evidence="4" id="KW-1185">Reference proteome</keyword>
<organism evidence="2 5">
    <name type="scientific">Phytopseudomonas dryadis</name>
    <dbReference type="NCBI Taxonomy" id="2487520"/>
    <lineage>
        <taxon>Bacteria</taxon>
        <taxon>Pseudomonadati</taxon>
        <taxon>Pseudomonadota</taxon>
        <taxon>Gammaproteobacteria</taxon>
        <taxon>Pseudomonadales</taxon>
        <taxon>Pseudomonadaceae</taxon>
        <taxon>Phytopseudomonas</taxon>
    </lineage>
</organism>
<evidence type="ECO:0000313" key="2">
    <source>
        <dbReference type="EMBL" id="TBU95858.1"/>
    </source>
</evidence>
<proteinExistence type="predicted"/>
<dbReference type="Proteomes" id="UP000293172">
    <property type="component" value="Unassembled WGS sequence"/>
</dbReference>
<sequence length="224" mass="25517">MMPFLRHLSLPLALALSSVGARADCDYDDFPRMDRMLVSSLGSGVQWNHLPMNGQTFRVPASVDEVKGFYGRQWEEAVDYSEFNGWEQIFHLNEDCMMLVQVKRQNDRFSYGRFLLTNPPARNAGEIQLGSGMPVPPGAQVISDMKSDDKIREGRLVLLRVEDNLHATNAWYETELARQGWSLEQRSQQANGVVLNYSKGRELMSVGLLRHQDQTQVLVNRMGR</sequence>
<name>A0A4Q9R5S6_9GAMM</name>
<feature type="chain" id="PRO_5020271592" evidence="1">
    <location>
        <begin position="24"/>
        <end position="224"/>
    </location>
</feature>
<dbReference type="EMBL" id="QJUM01000003">
    <property type="protein sequence ID" value="TBV09021.1"/>
    <property type="molecule type" value="Genomic_DNA"/>
</dbReference>
<reference evidence="4 5" key="1">
    <citation type="submission" date="2018-06" db="EMBL/GenBank/DDBJ databases">
        <title>Three novel Pseudomonas species isolated from symptomatic oak.</title>
        <authorList>
            <person name="Bueno-Gonzalez V."/>
            <person name="Brady C."/>
        </authorList>
    </citation>
    <scope>NUCLEOTIDE SEQUENCE [LARGE SCALE GENOMIC DNA]</scope>
    <source>
        <strain evidence="3 4">P26B</strain>
        <strain evidence="2 5">P6B</strain>
    </source>
</reference>
<evidence type="ECO:0000313" key="3">
    <source>
        <dbReference type="EMBL" id="TBV09021.1"/>
    </source>
</evidence>
<evidence type="ECO:0000313" key="5">
    <source>
        <dbReference type="Proteomes" id="UP000293172"/>
    </source>
</evidence>
<protein>
    <submittedName>
        <fullName evidence="2">Uncharacterized protein</fullName>
    </submittedName>
</protein>
<comment type="caution">
    <text evidence="2">The sequence shown here is derived from an EMBL/GenBank/DDBJ whole genome shotgun (WGS) entry which is preliminary data.</text>
</comment>